<proteinExistence type="predicted"/>
<evidence type="ECO:0000313" key="3">
    <source>
        <dbReference type="Proteomes" id="UP000634206"/>
    </source>
</evidence>
<keyword evidence="1" id="KW-0732">Signal</keyword>
<protein>
    <submittedName>
        <fullName evidence="2">Uncharacterized protein</fullName>
    </submittedName>
</protein>
<sequence length="176" mass="19213">MKINQFTFLCIGLIMASCAPQASDSPSSVPVAKVVTPERHTVDGMHEVMQFTDTGREVIVALDWRKYSTAKDSALELVYGDMSRPPAQYMVDQLTVSIDGKGVAIPAANYSYLGSQWMNEIKHLGVYKSGSKLNIYVNVGDGSEAWTASYLIDPATGTLVSHKVYDGAEFHNNFAP</sequence>
<accession>A0AAE2VDQ4</accession>
<gene>
    <name evidence="2" type="ORF">JIN83_14740</name>
</gene>
<keyword evidence="3" id="KW-1185">Reference proteome</keyword>
<evidence type="ECO:0000256" key="1">
    <source>
        <dbReference type="SAM" id="SignalP"/>
    </source>
</evidence>
<dbReference type="RefSeq" id="WP_309490845.1">
    <property type="nucleotide sequence ID" value="NZ_JAENIG010000011.1"/>
</dbReference>
<dbReference type="Proteomes" id="UP000634206">
    <property type="component" value="Unassembled WGS sequence"/>
</dbReference>
<dbReference type="PROSITE" id="PS51257">
    <property type="entry name" value="PROKAR_LIPOPROTEIN"/>
    <property type="match status" value="1"/>
</dbReference>
<name>A0AAE2VDQ4_9BACT</name>
<reference evidence="2" key="1">
    <citation type="submission" date="2021-01" db="EMBL/GenBank/DDBJ databases">
        <title>Modified the classification status of verrucomicrobia.</title>
        <authorList>
            <person name="Feng X."/>
        </authorList>
    </citation>
    <scope>NUCLEOTIDE SEQUENCE</scope>
    <source>
        <strain evidence="2">5K15</strain>
    </source>
</reference>
<organism evidence="2 3">
    <name type="scientific">Oceaniferula flava</name>
    <dbReference type="NCBI Taxonomy" id="2800421"/>
    <lineage>
        <taxon>Bacteria</taxon>
        <taxon>Pseudomonadati</taxon>
        <taxon>Verrucomicrobiota</taxon>
        <taxon>Verrucomicrobiia</taxon>
        <taxon>Verrucomicrobiales</taxon>
        <taxon>Verrucomicrobiaceae</taxon>
        <taxon>Oceaniferula</taxon>
    </lineage>
</organism>
<evidence type="ECO:0000313" key="2">
    <source>
        <dbReference type="EMBL" id="MBK1856226.1"/>
    </source>
</evidence>
<comment type="caution">
    <text evidence="2">The sequence shown here is derived from an EMBL/GenBank/DDBJ whole genome shotgun (WGS) entry which is preliminary data.</text>
</comment>
<feature type="chain" id="PRO_5041975410" evidence="1">
    <location>
        <begin position="23"/>
        <end position="176"/>
    </location>
</feature>
<dbReference type="EMBL" id="JAENIG010000011">
    <property type="protein sequence ID" value="MBK1856226.1"/>
    <property type="molecule type" value="Genomic_DNA"/>
</dbReference>
<feature type="signal peptide" evidence="1">
    <location>
        <begin position="1"/>
        <end position="22"/>
    </location>
</feature>
<dbReference type="AlphaFoldDB" id="A0AAE2VDQ4"/>